<dbReference type="EMBL" id="RSCL01000013">
    <property type="protein sequence ID" value="RUT03400.1"/>
    <property type="molecule type" value="Genomic_DNA"/>
</dbReference>
<gene>
    <name evidence="1" type="ORF">DSM106972_050390</name>
</gene>
<dbReference type="AlphaFoldDB" id="A0A433VBA8"/>
<reference evidence="1" key="2">
    <citation type="journal article" date="2019" name="Genome Biol. Evol.">
        <title>Day and night: Metabolic profiles and evolutionary relationships of six axenic non-marine cyanobacteria.</title>
        <authorList>
            <person name="Will S.E."/>
            <person name="Henke P."/>
            <person name="Boedeker C."/>
            <person name="Huang S."/>
            <person name="Brinkmann H."/>
            <person name="Rohde M."/>
            <person name="Jarek M."/>
            <person name="Friedl T."/>
            <person name="Seufert S."/>
            <person name="Schumacher M."/>
            <person name="Overmann J."/>
            <person name="Neumann-Schaal M."/>
            <person name="Petersen J."/>
        </authorList>
    </citation>
    <scope>NUCLEOTIDE SEQUENCE [LARGE SCALE GENOMIC DNA]</scope>
    <source>
        <strain evidence="1">PCC 7102</strain>
    </source>
</reference>
<name>A0A433VBA8_9CYAN</name>
<dbReference type="RefSeq" id="WP_127083376.1">
    <property type="nucleotide sequence ID" value="NZ_RSCL01000013.1"/>
</dbReference>
<comment type="caution">
    <text evidence="1">The sequence shown here is derived from an EMBL/GenBank/DDBJ whole genome shotgun (WGS) entry which is preliminary data.</text>
</comment>
<proteinExistence type="predicted"/>
<evidence type="ECO:0000313" key="2">
    <source>
        <dbReference type="Proteomes" id="UP000271624"/>
    </source>
</evidence>
<protein>
    <submittedName>
        <fullName evidence="1">Uncharacterized protein</fullName>
    </submittedName>
</protein>
<evidence type="ECO:0000313" key="1">
    <source>
        <dbReference type="EMBL" id="RUT03400.1"/>
    </source>
</evidence>
<sequence>MTLRYLKESTKVKNHCTGRLGELLEECFVHVITEPEYREWELLAIIFYPDSLLSELKSYEAVFEQLSNELNIWLVLVRARDVLESKRQIALNTNNLEEKIVYLELQRIAS</sequence>
<dbReference type="Proteomes" id="UP000271624">
    <property type="component" value="Unassembled WGS sequence"/>
</dbReference>
<keyword evidence="2" id="KW-1185">Reference proteome</keyword>
<accession>A0A433VBA8</accession>
<reference evidence="1" key="1">
    <citation type="submission" date="2018-12" db="EMBL/GenBank/DDBJ databases">
        <authorList>
            <person name="Will S."/>
            <person name="Neumann-Schaal M."/>
            <person name="Henke P."/>
        </authorList>
    </citation>
    <scope>NUCLEOTIDE SEQUENCE</scope>
    <source>
        <strain evidence="1">PCC 7102</strain>
    </source>
</reference>
<dbReference type="OrthoDB" id="516553at2"/>
<organism evidence="1 2">
    <name type="scientific">Dulcicalothrix desertica PCC 7102</name>
    <dbReference type="NCBI Taxonomy" id="232991"/>
    <lineage>
        <taxon>Bacteria</taxon>
        <taxon>Bacillati</taxon>
        <taxon>Cyanobacteriota</taxon>
        <taxon>Cyanophyceae</taxon>
        <taxon>Nostocales</taxon>
        <taxon>Calotrichaceae</taxon>
        <taxon>Dulcicalothrix</taxon>
    </lineage>
</organism>